<proteinExistence type="predicted"/>
<name>A0A8J5YDL8_9ROSI</name>
<organism evidence="2 3">
    <name type="scientific">Gossypium anomalum</name>
    <dbReference type="NCBI Taxonomy" id="47600"/>
    <lineage>
        <taxon>Eukaryota</taxon>
        <taxon>Viridiplantae</taxon>
        <taxon>Streptophyta</taxon>
        <taxon>Embryophyta</taxon>
        <taxon>Tracheophyta</taxon>
        <taxon>Spermatophyta</taxon>
        <taxon>Magnoliopsida</taxon>
        <taxon>eudicotyledons</taxon>
        <taxon>Gunneridae</taxon>
        <taxon>Pentapetalae</taxon>
        <taxon>rosids</taxon>
        <taxon>malvids</taxon>
        <taxon>Malvales</taxon>
        <taxon>Malvaceae</taxon>
        <taxon>Malvoideae</taxon>
        <taxon>Gossypium</taxon>
    </lineage>
</organism>
<protein>
    <recommendedName>
        <fullName evidence="1">Myb/SANT-like domain-containing protein</fullName>
    </recommendedName>
</protein>
<dbReference type="PANTHER" id="PTHR46250">
    <property type="entry name" value="MYB/SANT-LIKE DNA-BINDING DOMAIN PROTEIN-RELATED"/>
    <property type="match status" value="1"/>
</dbReference>
<keyword evidence="3" id="KW-1185">Reference proteome</keyword>
<dbReference type="Proteomes" id="UP000701853">
    <property type="component" value="Chromosome 11"/>
</dbReference>
<dbReference type="OrthoDB" id="618098at2759"/>
<evidence type="ECO:0000313" key="3">
    <source>
        <dbReference type="Proteomes" id="UP000701853"/>
    </source>
</evidence>
<dbReference type="EMBL" id="JAHUZN010000011">
    <property type="protein sequence ID" value="KAG8478051.1"/>
    <property type="molecule type" value="Genomic_DNA"/>
</dbReference>
<dbReference type="AlphaFoldDB" id="A0A8J5YDL8"/>
<reference evidence="2 3" key="1">
    <citation type="journal article" date="2021" name="bioRxiv">
        <title>The Gossypium anomalum genome as a resource for cotton improvement and evolutionary analysis of hybrid incompatibility.</title>
        <authorList>
            <person name="Grover C.E."/>
            <person name="Yuan D."/>
            <person name="Arick M.A."/>
            <person name="Miller E.R."/>
            <person name="Hu G."/>
            <person name="Peterson D.G."/>
            <person name="Wendel J.F."/>
            <person name="Udall J.A."/>
        </authorList>
    </citation>
    <scope>NUCLEOTIDE SEQUENCE [LARGE SCALE GENOMIC DNA]</scope>
    <source>
        <strain evidence="2">JFW-Udall</strain>
        <tissue evidence="2">Leaf</tissue>
    </source>
</reference>
<gene>
    <name evidence="2" type="ORF">CXB51_027831</name>
</gene>
<accession>A0A8J5YDL8</accession>
<comment type="caution">
    <text evidence="2">The sequence shown here is derived from an EMBL/GenBank/DDBJ whole genome shotgun (WGS) entry which is preliminary data.</text>
</comment>
<evidence type="ECO:0000259" key="1">
    <source>
        <dbReference type="Pfam" id="PF12776"/>
    </source>
</evidence>
<feature type="domain" description="Myb/SANT-like" evidence="1">
    <location>
        <begin position="21"/>
        <end position="109"/>
    </location>
</feature>
<evidence type="ECO:0000313" key="2">
    <source>
        <dbReference type="EMBL" id="KAG8478051.1"/>
    </source>
</evidence>
<dbReference type="Pfam" id="PF12776">
    <property type="entry name" value="Myb_DNA-bind_3"/>
    <property type="match status" value="1"/>
</dbReference>
<dbReference type="PANTHER" id="PTHR46250:SF17">
    <property type="entry name" value="MYB_SANT-LIKE DOMAIN-CONTAINING PROTEIN"/>
    <property type="match status" value="1"/>
</dbReference>
<dbReference type="InterPro" id="IPR024752">
    <property type="entry name" value="Myb/SANT-like_dom"/>
</dbReference>
<sequence>MLGFSQSTATSFQNSQGNKRKWVSKEDDVLIACMVYLHNVGTFNADAGFNTDYLNELERMLEKVLPHVMLKARPNHESRIKILKKDWTILYNMLRGKDNSNFGWDKYRATEKDAQTTADIVEKIDAKDVATAKNPKGGSNYHG</sequence>